<organism evidence="1 2">
    <name type="scientific">Eragrostis curvula</name>
    <name type="common">weeping love grass</name>
    <dbReference type="NCBI Taxonomy" id="38414"/>
    <lineage>
        <taxon>Eukaryota</taxon>
        <taxon>Viridiplantae</taxon>
        <taxon>Streptophyta</taxon>
        <taxon>Embryophyta</taxon>
        <taxon>Tracheophyta</taxon>
        <taxon>Spermatophyta</taxon>
        <taxon>Magnoliopsida</taxon>
        <taxon>Liliopsida</taxon>
        <taxon>Poales</taxon>
        <taxon>Poaceae</taxon>
        <taxon>PACMAD clade</taxon>
        <taxon>Chloridoideae</taxon>
        <taxon>Eragrostideae</taxon>
        <taxon>Eragrostidinae</taxon>
        <taxon>Eragrostis</taxon>
    </lineage>
</organism>
<dbReference type="EMBL" id="RWGY01000007">
    <property type="protein sequence ID" value="TVU39784.1"/>
    <property type="molecule type" value="Genomic_DNA"/>
</dbReference>
<dbReference type="AlphaFoldDB" id="A0A5J9VWR9"/>
<gene>
    <name evidence="1" type="ORF">EJB05_13224</name>
</gene>
<sequence>MPAFYTSPHQLQRARNVAELRRSATAHRRPLSGSADVLLPEGVLPWDVQVPSDWTAHWESNQPLQ</sequence>
<keyword evidence="2" id="KW-1185">Reference proteome</keyword>
<evidence type="ECO:0000313" key="2">
    <source>
        <dbReference type="Proteomes" id="UP000324897"/>
    </source>
</evidence>
<name>A0A5J9VWR9_9POAL</name>
<dbReference type="Proteomes" id="UP000324897">
    <property type="component" value="Chromosome 4"/>
</dbReference>
<comment type="caution">
    <text evidence="1">The sequence shown here is derived from an EMBL/GenBank/DDBJ whole genome shotgun (WGS) entry which is preliminary data.</text>
</comment>
<protein>
    <submittedName>
        <fullName evidence="1">Uncharacterized protein</fullName>
    </submittedName>
</protein>
<feature type="non-terminal residue" evidence="1">
    <location>
        <position position="1"/>
    </location>
</feature>
<accession>A0A5J9VWR9</accession>
<reference evidence="1 2" key="1">
    <citation type="journal article" date="2019" name="Sci. Rep.">
        <title>A high-quality genome of Eragrostis curvula grass provides insights into Poaceae evolution and supports new strategies to enhance forage quality.</title>
        <authorList>
            <person name="Carballo J."/>
            <person name="Santos B.A.C.M."/>
            <person name="Zappacosta D."/>
            <person name="Garbus I."/>
            <person name="Selva J.P."/>
            <person name="Gallo C.A."/>
            <person name="Diaz A."/>
            <person name="Albertini E."/>
            <person name="Caccamo M."/>
            <person name="Echenique V."/>
        </authorList>
    </citation>
    <scope>NUCLEOTIDE SEQUENCE [LARGE SCALE GENOMIC DNA]</scope>
    <source>
        <strain evidence="2">cv. Victoria</strain>
        <tissue evidence="1">Leaf</tissue>
    </source>
</reference>
<proteinExistence type="predicted"/>
<evidence type="ECO:0000313" key="1">
    <source>
        <dbReference type="EMBL" id="TVU39784.1"/>
    </source>
</evidence>
<dbReference type="Gramene" id="TVU39784">
    <property type="protein sequence ID" value="TVU39784"/>
    <property type="gene ID" value="EJB05_13224"/>
</dbReference>